<sequence length="900" mass="97240">MAQIALPRQHVTQPSETHTMGSPLYQRRGASASGPIELIANPDFVFPQRSPADTTDSTPSSRRPMSLQAMPTGRRGSAGGLRQKSVSALPLPDFSFNPSAADQLVATAPITPPISPIATTPTTPSRNIGHRRRGSEFIGGDARPGGMSILSSSPTKAEPVLPPPAALRPGPPAGRRGHAHRRSGAISSHDLSSILQPTDANATTRAGSAPVTPMEDEIKPFFGHSVNKSISQPSLHSSAMEDDALFQDGSDGPDSSPRRPPSRARVGFSDRVEYIRPLSTISSETESSLSTIRGHSVSNSLSSVISNGAASPPTARMARPSLNTTFEDDARPSTAGAVLDNKLRNNAFGGDLFSRKRPMSAVVPSSPGSAGSPMSTPRIPAKRRGFFRLDHGRRSESSLHLESMNPASASDASLSADTLESPPASPDRVVDQAEEAQPSEKPKCSPRKTQRKPRKVKSWANAIISRKARHGHKVKNRAPTPPPEPSAPVDDEYEDLDFGANFDVDNTVTIVSPPPESAERPRLETDFASWKPKEFKRQNSDALSPVIDLDAALGPFNTPIGPNGRGNGRGFSGARRTMHSAGGVLQNHRRTESAPELVPFEFRATAIATTSPMADVFEEEEEEDDAEMTEVRTPSIDIVTEEVEDESEEPSIGIQVVDTDDVSSGSAINWNFNDGLPIGADPVEVVEDYEEPRTSSLTRSSDSTITPTMSEDEAKQTRQLHLPLPLTHQNLMTPDTFTNSTYSSPDFRSSQTSFDTQRLGTASSSITDYRTMNPAHFGEPGPELRVSVDDVPSLTSSRSTMTSALHNTFPLMSPRNPSERTGSMSSIPSDVSERRRKRSSIASLSRLIQGSSFGEKSKLSIEHRPQSAHMETTTKDPKVKKHKRLSKMMQFWKPKESSHN</sequence>
<feature type="compositionally biased region" description="Basic and acidic residues" evidence="1">
    <location>
        <begin position="855"/>
        <end position="865"/>
    </location>
</feature>
<feature type="compositionally biased region" description="Polar residues" evidence="1">
    <location>
        <begin position="793"/>
        <end position="806"/>
    </location>
</feature>
<feature type="compositionally biased region" description="Low complexity" evidence="1">
    <location>
        <begin position="116"/>
        <end position="125"/>
    </location>
</feature>
<feature type="compositionally biased region" description="Low complexity" evidence="1">
    <location>
        <begin position="407"/>
        <end position="417"/>
    </location>
</feature>
<feature type="compositionally biased region" description="Basic and acidic residues" evidence="1">
    <location>
        <begin position="387"/>
        <end position="399"/>
    </location>
</feature>
<feature type="compositionally biased region" description="Polar residues" evidence="1">
    <location>
        <begin position="189"/>
        <end position="206"/>
    </location>
</feature>
<feature type="compositionally biased region" description="Polar residues" evidence="1">
    <location>
        <begin position="226"/>
        <end position="237"/>
    </location>
</feature>
<dbReference type="AlphaFoldDB" id="A0A6A6RBY0"/>
<reference evidence="2" key="1">
    <citation type="journal article" date="2020" name="Stud. Mycol.">
        <title>101 Dothideomycetes genomes: a test case for predicting lifestyles and emergence of pathogens.</title>
        <authorList>
            <person name="Haridas S."/>
            <person name="Albert R."/>
            <person name="Binder M."/>
            <person name="Bloem J."/>
            <person name="Labutti K."/>
            <person name="Salamov A."/>
            <person name="Andreopoulos B."/>
            <person name="Baker S."/>
            <person name="Barry K."/>
            <person name="Bills G."/>
            <person name="Bluhm B."/>
            <person name="Cannon C."/>
            <person name="Castanera R."/>
            <person name="Culley D."/>
            <person name="Daum C."/>
            <person name="Ezra D."/>
            <person name="Gonzalez J."/>
            <person name="Henrissat B."/>
            <person name="Kuo A."/>
            <person name="Liang C."/>
            <person name="Lipzen A."/>
            <person name="Lutzoni F."/>
            <person name="Magnuson J."/>
            <person name="Mondo S."/>
            <person name="Nolan M."/>
            <person name="Ohm R."/>
            <person name="Pangilinan J."/>
            <person name="Park H.-J."/>
            <person name="Ramirez L."/>
            <person name="Alfaro M."/>
            <person name="Sun H."/>
            <person name="Tritt A."/>
            <person name="Yoshinaga Y."/>
            <person name="Zwiers L.-H."/>
            <person name="Turgeon B."/>
            <person name="Goodwin S."/>
            <person name="Spatafora J."/>
            <person name="Crous P."/>
            <person name="Grigoriev I."/>
        </authorList>
    </citation>
    <scope>NUCLEOTIDE SEQUENCE</scope>
    <source>
        <strain evidence="2">CBS 269.34</strain>
    </source>
</reference>
<dbReference type="EMBL" id="MU004181">
    <property type="protein sequence ID" value="KAF2502358.1"/>
    <property type="molecule type" value="Genomic_DNA"/>
</dbReference>
<evidence type="ECO:0000256" key="1">
    <source>
        <dbReference type="SAM" id="MobiDB-lite"/>
    </source>
</evidence>
<feature type="region of interest" description="Disordered" evidence="1">
    <location>
        <begin position="793"/>
        <end position="882"/>
    </location>
</feature>
<keyword evidence="3" id="KW-1185">Reference proteome</keyword>
<feature type="region of interest" description="Disordered" evidence="1">
    <location>
        <begin position="691"/>
        <end position="712"/>
    </location>
</feature>
<feature type="region of interest" description="Disordered" evidence="1">
    <location>
        <begin position="555"/>
        <end position="576"/>
    </location>
</feature>
<feature type="compositionally biased region" description="Pro residues" evidence="1">
    <location>
        <begin position="160"/>
        <end position="172"/>
    </location>
</feature>
<evidence type="ECO:0000313" key="2">
    <source>
        <dbReference type="EMBL" id="KAF2502358.1"/>
    </source>
</evidence>
<feature type="compositionally biased region" description="Basic residues" evidence="1">
    <location>
        <begin position="466"/>
        <end position="476"/>
    </location>
</feature>
<feature type="compositionally biased region" description="Low complexity" evidence="1">
    <location>
        <begin position="694"/>
        <end position="706"/>
    </location>
</feature>
<proteinExistence type="predicted"/>
<protein>
    <recommendedName>
        <fullName evidence="4">Cell wall proline rich protein</fullName>
    </recommendedName>
</protein>
<feature type="compositionally biased region" description="Polar residues" evidence="1">
    <location>
        <begin position="840"/>
        <end position="854"/>
    </location>
</feature>
<name>A0A6A6RBY0_9PEZI</name>
<accession>A0A6A6RBY0</accession>
<gene>
    <name evidence="2" type="ORF">BU16DRAFT_545744</name>
</gene>
<feature type="compositionally biased region" description="Polar residues" evidence="1">
    <location>
        <begin position="815"/>
        <end position="829"/>
    </location>
</feature>
<evidence type="ECO:0000313" key="3">
    <source>
        <dbReference type="Proteomes" id="UP000799750"/>
    </source>
</evidence>
<dbReference type="Proteomes" id="UP000799750">
    <property type="component" value="Unassembled WGS sequence"/>
</dbReference>
<dbReference type="OrthoDB" id="5406427at2759"/>
<feature type="compositionally biased region" description="Basic residues" evidence="1">
    <location>
        <begin position="444"/>
        <end position="457"/>
    </location>
</feature>
<feature type="compositionally biased region" description="Low complexity" evidence="1">
    <location>
        <begin position="49"/>
        <end position="64"/>
    </location>
</feature>
<feature type="region of interest" description="Disordered" evidence="1">
    <location>
        <begin position="111"/>
        <end position="268"/>
    </location>
</feature>
<evidence type="ECO:0008006" key="4">
    <source>
        <dbReference type="Google" id="ProtNLM"/>
    </source>
</evidence>
<feature type="region of interest" description="Disordered" evidence="1">
    <location>
        <begin position="303"/>
        <end position="493"/>
    </location>
</feature>
<feature type="compositionally biased region" description="Polar residues" evidence="1">
    <location>
        <begin position="10"/>
        <end position="20"/>
    </location>
</feature>
<feature type="compositionally biased region" description="Low complexity" evidence="1">
    <location>
        <begin position="359"/>
        <end position="375"/>
    </location>
</feature>
<feature type="compositionally biased region" description="Acidic residues" evidence="1">
    <location>
        <begin position="616"/>
        <end position="628"/>
    </location>
</feature>
<feature type="region of interest" description="Disordered" evidence="1">
    <location>
        <begin position="611"/>
        <end position="635"/>
    </location>
</feature>
<organism evidence="2 3">
    <name type="scientific">Lophium mytilinum</name>
    <dbReference type="NCBI Taxonomy" id="390894"/>
    <lineage>
        <taxon>Eukaryota</taxon>
        <taxon>Fungi</taxon>
        <taxon>Dikarya</taxon>
        <taxon>Ascomycota</taxon>
        <taxon>Pezizomycotina</taxon>
        <taxon>Dothideomycetes</taxon>
        <taxon>Pleosporomycetidae</taxon>
        <taxon>Mytilinidiales</taxon>
        <taxon>Mytilinidiaceae</taxon>
        <taxon>Lophium</taxon>
    </lineage>
</organism>
<feature type="region of interest" description="Disordered" evidence="1">
    <location>
        <begin position="1"/>
        <end position="83"/>
    </location>
</feature>